<dbReference type="AlphaFoldDB" id="A0AAN4EQN4"/>
<evidence type="ECO:0000256" key="1">
    <source>
        <dbReference type="SAM" id="Phobius"/>
    </source>
</evidence>
<dbReference type="EMBL" id="ABLGCN030000001">
    <property type="protein sequence ID" value="EMM7456104.1"/>
    <property type="molecule type" value="Genomic_DNA"/>
</dbReference>
<keyword evidence="1" id="KW-1133">Transmembrane helix</keyword>
<organism evidence="2 3">
    <name type="scientific">Citrobacter freundii</name>
    <dbReference type="NCBI Taxonomy" id="546"/>
    <lineage>
        <taxon>Bacteria</taxon>
        <taxon>Pseudomonadati</taxon>
        <taxon>Pseudomonadota</taxon>
        <taxon>Gammaproteobacteria</taxon>
        <taxon>Enterobacterales</taxon>
        <taxon>Enterobacteriaceae</taxon>
        <taxon>Citrobacter</taxon>
        <taxon>Citrobacter freundii complex</taxon>
    </lineage>
</organism>
<reference evidence="2" key="1">
    <citation type="submission" date="2024-02" db="EMBL/GenBank/DDBJ databases">
        <authorList>
            <consortium name="Clinical and Environmental Microbiology Branch: Whole genome sequencing antimicrobial resistance pathogens in the healthcare setting"/>
        </authorList>
    </citation>
    <scope>NUCLEOTIDE SEQUENCE</scope>
    <source>
        <strain evidence="2">Whole organism</strain>
    </source>
</reference>
<dbReference type="Proteomes" id="UP001169574">
    <property type="component" value="Unassembled WGS sequence"/>
</dbReference>
<sequence>MKIWVIRFLYLAMHIVTGTLDLVGKLLYWSLFATAVGAGLTFGSLLAFLYVIYGG</sequence>
<protein>
    <submittedName>
        <fullName evidence="2">Uncharacterized protein</fullName>
    </submittedName>
</protein>
<feature type="transmembrane region" description="Helical" evidence="1">
    <location>
        <begin position="26"/>
        <end position="53"/>
    </location>
</feature>
<evidence type="ECO:0000313" key="3">
    <source>
        <dbReference type="Proteomes" id="UP001169574"/>
    </source>
</evidence>
<accession>A0AAN4EQN4</accession>
<comment type="caution">
    <text evidence="2">The sequence shown here is derived from an EMBL/GenBank/DDBJ whole genome shotgun (WGS) entry which is preliminary data.</text>
</comment>
<keyword evidence="1" id="KW-0472">Membrane</keyword>
<gene>
    <name evidence="2" type="ORF">P7U51_000554</name>
</gene>
<dbReference type="RefSeq" id="WP_200028400.1">
    <property type="nucleotide sequence ID" value="NZ_JADVEV010000006.1"/>
</dbReference>
<evidence type="ECO:0000313" key="2">
    <source>
        <dbReference type="EMBL" id="EMM7456104.1"/>
    </source>
</evidence>
<keyword evidence="1" id="KW-0812">Transmembrane</keyword>
<proteinExistence type="predicted"/>
<name>A0AAN4EQN4_CITFR</name>